<gene>
    <name evidence="3" type="ORF">GCM10010227_39050</name>
    <name evidence="2" type="ORF">Sgou_27400</name>
</gene>
<dbReference type="Proteomes" id="UP000480804">
    <property type="component" value="Unassembled WGS sequence"/>
</dbReference>
<dbReference type="Gene3D" id="3.40.50.150">
    <property type="entry name" value="Vaccinia Virus protein VP39"/>
    <property type="match status" value="1"/>
</dbReference>
<sequence length="353" mass="37488">MGAEGFPLCPNVTGDVTGGPGATGDGLFRGVLRGRPRSGRGGPAPRAARTPGRPGRERPPGGRRPAGGPGPRAAPPPPAAILGTMPTPSRPVGTATRGTTNPNRLRRMDRWIAAVHGAALRRAEHPLAVDLGYGHAPWTAVELLARLRTVAPAVEVTGVEIDPARVAAARPHAREGLTFVRGGFELPVPGRPHLVRAANVLRQYDEDEVRAVWERLTARLAPSGPDGLGGGLLVEGTCDEVGRRHVWVALGPDGPRTVTFATRLGSLGRPSDLAERLPKALIHRNVPGEPVHAFLRDFDRAWAAAAPYASYGARQRWQRAVRDLATDWPVLDGPARWRQGEVTVAWGALAPGR</sequence>
<feature type="region of interest" description="Disordered" evidence="1">
    <location>
        <begin position="1"/>
        <end position="104"/>
    </location>
</feature>
<proteinExistence type="predicted"/>
<evidence type="ECO:0000313" key="5">
    <source>
        <dbReference type="Proteomes" id="UP000660975"/>
    </source>
</evidence>
<evidence type="ECO:0008006" key="6">
    <source>
        <dbReference type="Google" id="ProtNLM"/>
    </source>
</evidence>
<evidence type="ECO:0000313" key="3">
    <source>
        <dbReference type="EMBL" id="GGU80848.1"/>
    </source>
</evidence>
<evidence type="ECO:0000256" key="1">
    <source>
        <dbReference type="SAM" id="MobiDB-lite"/>
    </source>
</evidence>
<dbReference type="InterPro" id="IPR029063">
    <property type="entry name" value="SAM-dependent_MTases_sf"/>
</dbReference>
<feature type="compositionally biased region" description="Low complexity" evidence="1">
    <location>
        <begin position="43"/>
        <end position="53"/>
    </location>
</feature>
<dbReference type="AlphaFoldDB" id="A0A8H9HQ62"/>
<name>A0A8H9HQ62_9ACTN</name>
<protein>
    <recommendedName>
        <fullName evidence="6">Methylase</fullName>
    </recommendedName>
</protein>
<dbReference type="SUPFAM" id="SSF53335">
    <property type="entry name" value="S-adenosyl-L-methionine-dependent methyltransferases"/>
    <property type="match status" value="1"/>
</dbReference>
<dbReference type="EMBL" id="BMSC01000012">
    <property type="protein sequence ID" value="GGU80848.1"/>
    <property type="molecule type" value="Genomic_DNA"/>
</dbReference>
<comment type="caution">
    <text evidence="3">The sequence shown here is derived from an EMBL/GenBank/DDBJ whole genome shotgun (WGS) entry which is preliminary data.</text>
</comment>
<evidence type="ECO:0000313" key="4">
    <source>
        <dbReference type="Proteomes" id="UP000480804"/>
    </source>
</evidence>
<reference evidence="3" key="3">
    <citation type="submission" date="2020-09" db="EMBL/GenBank/DDBJ databases">
        <authorList>
            <person name="Sun Q."/>
            <person name="Ohkuma M."/>
        </authorList>
    </citation>
    <scope>NUCLEOTIDE SEQUENCE</scope>
    <source>
        <strain evidence="3">JCM 4136</strain>
    </source>
</reference>
<keyword evidence="4" id="KW-1185">Reference proteome</keyword>
<evidence type="ECO:0000313" key="2">
    <source>
        <dbReference type="EMBL" id="GFH78070.1"/>
    </source>
</evidence>
<dbReference type="EMBL" id="BLLO01000017">
    <property type="protein sequence ID" value="GFH78070.1"/>
    <property type="molecule type" value="Genomic_DNA"/>
</dbReference>
<reference evidence="2 4" key="2">
    <citation type="submission" date="2020-02" db="EMBL/GenBank/DDBJ databases">
        <title>Whole genome shotgun sequence of Streptomyces gougerotii NBRC 13043.</title>
        <authorList>
            <person name="Ichikawa N."/>
            <person name="Komaki H."/>
            <person name="Tamura T."/>
        </authorList>
    </citation>
    <scope>NUCLEOTIDE SEQUENCE [LARGE SCALE GENOMIC DNA]</scope>
    <source>
        <strain evidence="2 4">NBRC 13043</strain>
    </source>
</reference>
<accession>A0A8H9HQ62</accession>
<organism evidence="3 5">
    <name type="scientific">Streptomyces gougerotii</name>
    <dbReference type="NCBI Taxonomy" id="53448"/>
    <lineage>
        <taxon>Bacteria</taxon>
        <taxon>Bacillati</taxon>
        <taxon>Actinomycetota</taxon>
        <taxon>Actinomycetes</taxon>
        <taxon>Kitasatosporales</taxon>
        <taxon>Streptomycetaceae</taxon>
        <taxon>Streptomyces</taxon>
        <taxon>Streptomyces diastaticus group</taxon>
    </lineage>
</organism>
<dbReference type="Proteomes" id="UP000660975">
    <property type="component" value="Unassembled WGS sequence"/>
</dbReference>
<reference evidence="3" key="1">
    <citation type="journal article" date="2014" name="Int. J. Syst. Evol. Microbiol.">
        <title>Complete genome sequence of Corynebacterium casei LMG S-19264T (=DSM 44701T), isolated from a smear-ripened cheese.</title>
        <authorList>
            <consortium name="US DOE Joint Genome Institute (JGI-PGF)"/>
            <person name="Walter F."/>
            <person name="Albersmeier A."/>
            <person name="Kalinowski J."/>
            <person name="Ruckert C."/>
        </authorList>
    </citation>
    <scope>NUCLEOTIDE SEQUENCE</scope>
    <source>
        <strain evidence="3">JCM 4136</strain>
    </source>
</reference>